<dbReference type="RefSeq" id="WP_050726246.1">
    <property type="nucleotide sequence ID" value="NZ_CP012332.1"/>
</dbReference>
<dbReference type="Proteomes" id="UP000055590">
    <property type="component" value="Chromosome"/>
</dbReference>
<sequence>MSRGASSAPTIWRSPRTLGALAALASVLTASGVPTSSRGDALAELERQQQELFQLVAPSVVFISRGDALGSGFFVSDSGLILTNAHVVGKSKTVTVLLNDGARLQGEVVERAADDVDLALVQVGIRGTRPLPLGGGSLQVGSWVASVGHGLGGAWTFTTGMVSNIYPLGAERPVFQTQIPLNPGNSGGPVVDRAGRVVGIVTAGIEKSNNVNFAIRVELALQKLAGLAPFCNCLLIEIPAGTPVYVDGKLAGKGPRILVPASAPHRFRIQAVIGTAMRELEAAWPEERIIKLE</sequence>
<dbReference type="Pfam" id="PF13365">
    <property type="entry name" value="Trypsin_2"/>
    <property type="match status" value="1"/>
</dbReference>
<dbReference type="STRING" id="1391653.AKJ08_2405"/>
<dbReference type="GO" id="GO:0006508">
    <property type="term" value="P:proteolysis"/>
    <property type="evidence" value="ECO:0007669"/>
    <property type="project" value="UniProtKB-KW"/>
</dbReference>
<keyword evidence="2" id="KW-1185">Reference proteome</keyword>
<dbReference type="PANTHER" id="PTHR43019:SF23">
    <property type="entry name" value="PROTEASE DO-LIKE 5, CHLOROPLASTIC"/>
    <property type="match status" value="1"/>
</dbReference>
<dbReference type="InterPro" id="IPR009003">
    <property type="entry name" value="Peptidase_S1_PA"/>
</dbReference>
<dbReference type="PRINTS" id="PR00834">
    <property type="entry name" value="PROTEASES2C"/>
</dbReference>
<dbReference type="KEGG" id="vin:AKJ08_2405"/>
<keyword evidence="1" id="KW-0378">Hydrolase</keyword>
<dbReference type="Gene3D" id="2.40.10.10">
    <property type="entry name" value="Trypsin-like serine proteases"/>
    <property type="match status" value="2"/>
</dbReference>
<evidence type="ECO:0000313" key="1">
    <source>
        <dbReference type="EMBL" id="AKU92018.1"/>
    </source>
</evidence>
<name>A0A0K1PEQ7_9BACT</name>
<gene>
    <name evidence="1" type="ORF">AKJ08_2405</name>
</gene>
<dbReference type="OrthoDB" id="9766361at2"/>
<protein>
    <submittedName>
        <fullName evidence="1">Trypsin-like serine protease</fullName>
    </submittedName>
</protein>
<reference evidence="1 2" key="1">
    <citation type="submission" date="2015-08" db="EMBL/GenBank/DDBJ databases">
        <authorList>
            <person name="Babu N.S."/>
            <person name="Beckwith C.J."/>
            <person name="Beseler K.G."/>
            <person name="Brison A."/>
            <person name="Carone J.V."/>
            <person name="Caskin T.P."/>
            <person name="Diamond M."/>
            <person name="Durham M.E."/>
            <person name="Foxe J.M."/>
            <person name="Go M."/>
            <person name="Henderson B.A."/>
            <person name="Jones I.B."/>
            <person name="McGettigan J.A."/>
            <person name="Micheletti S.J."/>
            <person name="Nasrallah M.E."/>
            <person name="Ortiz D."/>
            <person name="Piller C.R."/>
            <person name="Privatt S.R."/>
            <person name="Schneider S.L."/>
            <person name="Sharp S."/>
            <person name="Smith T.C."/>
            <person name="Stanton J.D."/>
            <person name="Ullery H.E."/>
            <person name="Wilson R.J."/>
            <person name="Serrano M.G."/>
            <person name="Buck G."/>
            <person name="Lee V."/>
            <person name="Wang Y."/>
            <person name="Carvalho R."/>
            <person name="Voegtly L."/>
            <person name="Shi R."/>
            <person name="Duckworth R."/>
            <person name="Johnson A."/>
            <person name="Loviza R."/>
            <person name="Walstead R."/>
            <person name="Shah Z."/>
            <person name="Kiflezghi M."/>
            <person name="Wade K."/>
            <person name="Ball S.L."/>
            <person name="Bradley K.W."/>
            <person name="Asai D.J."/>
            <person name="Bowman C.A."/>
            <person name="Russell D.A."/>
            <person name="Pope W.H."/>
            <person name="Jacobs-Sera D."/>
            <person name="Hendrix R.W."/>
            <person name="Hatfull G.F."/>
        </authorList>
    </citation>
    <scope>NUCLEOTIDE SEQUENCE [LARGE SCALE GENOMIC DNA]</scope>
    <source>
        <strain evidence="1 2">DSM 27710</strain>
    </source>
</reference>
<dbReference type="PANTHER" id="PTHR43019">
    <property type="entry name" value="SERINE ENDOPROTEASE DEGS"/>
    <property type="match status" value="1"/>
</dbReference>
<dbReference type="EMBL" id="CP012332">
    <property type="protein sequence ID" value="AKU92018.1"/>
    <property type="molecule type" value="Genomic_DNA"/>
</dbReference>
<organism evidence="1 2">
    <name type="scientific">Vulgatibacter incomptus</name>
    <dbReference type="NCBI Taxonomy" id="1391653"/>
    <lineage>
        <taxon>Bacteria</taxon>
        <taxon>Pseudomonadati</taxon>
        <taxon>Myxococcota</taxon>
        <taxon>Myxococcia</taxon>
        <taxon>Myxococcales</taxon>
        <taxon>Cystobacterineae</taxon>
        <taxon>Vulgatibacteraceae</taxon>
        <taxon>Vulgatibacter</taxon>
    </lineage>
</organism>
<keyword evidence="1" id="KW-0645">Protease</keyword>
<accession>A0A0K1PEQ7</accession>
<dbReference type="GO" id="GO:0004252">
    <property type="term" value="F:serine-type endopeptidase activity"/>
    <property type="evidence" value="ECO:0007669"/>
    <property type="project" value="InterPro"/>
</dbReference>
<dbReference type="AlphaFoldDB" id="A0A0K1PEQ7"/>
<dbReference type="InterPro" id="IPR001940">
    <property type="entry name" value="Peptidase_S1C"/>
</dbReference>
<dbReference type="SUPFAM" id="SSF50494">
    <property type="entry name" value="Trypsin-like serine proteases"/>
    <property type="match status" value="1"/>
</dbReference>
<proteinExistence type="predicted"/>
<dbReference type="InterPro" id="IPR043504">
    <property type="entry name" value="Peptidase_S1_PA_chymotrypsin"/>
</dbReference>
<evidence type="ECO:0000313" key="2">
    <source>
        <dbReference type="Proteomes" id="UP000055590"/>
    </source>
</evidence>